<dbReference type="CDD" id="cd01127">
    <property type="entry name" value="TrwB_TraG_TraD_VirD4"/>
    <property type="match status" value="1"/>
</dbReference>
<dbReference type="Proteomes" id="UP000035067">
    <property type="component" value="Unassembled WGS sequence"/>
</dbReference>
<dbReference type="AlphaFoldDB" id="A0A0G2HJG1"/>
<reference evidence="2 3" key="1">
    <citation type="submission" date="2015-01" db="EMBL/GenBank/DDBJ databases">
        <title>Lifestyle Evolution in Cyanobacterial Symbionts of Sponges.</title>
        <authorList>
            <person name="Burgsdorf I."/>
            <person name="Slaby B.M."/>
            <person name="Handley K.M."/>
            <person name="Haber M."/>
            <person name="Blom J."/>
            <person name="Marshall C.W."/>
            <person name="Gilbert J.A."/>
            <person name="Hentschel U."/>
            <person name="Steindler L."/>
        </authorList>
    </citation>
    <scope>NUCLEOTIDE SEQUENCE [LARGE SCALE GENOMIC DNA]</scope>
    <source>
        <strain evidence="2">SP3</strain>
    </source>
</reference>
<dbReference type="Gene3D" id="3.40.50.300">
    <property type="entry name" value="P-loop containing nucleotide triphosphate hydrolases"/>
    <property type="match status" value="2"/>
</dbReference>
<dbReference type="InterPro" id="IPR008571">
    <property type="entry name" value="HerA-like"/>
</dbReference>
<protein>
    <submittedName>
        <fullName evidence="2">ATPase</fullName>
    </submittedName>
</protein>
<dbReference type="PATRIC" id="fig|1604020.3.peg.1925"/>
<gene>
    <name evidence="2" type="ORF">TE42_09125</name>
</gene>
<dbReference type="PANTHER" id="PTHR42957">
    <property type="entry name" value="HELICASE MJ1565-RELATED"/>
    <property type="match status" value="1"/>
</dbReference>
<dbReference type="InterPro" id="IPR027417">
    <property type="entry name" value="P-loop_NTPase"/>
</dbReference>
<dbReference type="SUPFAM" id="SSF52540">
    <property type="entry name" value="P-loop containing nucleoside triphosphate hydrolases"/>
    <property type="match status" value="1"/>
</dbReference>
<comment type="caution">
    <text evidence="2">The sequence shown here is derived from an EMBL/GenBank/DDBJ whole genome shotgun (WGS) entry which is preliminary data.</text>
</comment>
<dbReference type="Pfam" id="PF01935">
    <property type="entry name" value="DUF87"/>
    <property type="match status" value="1"/>
</dbReference>
<organism evidence="2 3">
    <name type="scientific">Candidatus Synechococcus spongiarum SP3</name>
    <dbReference type="NCBI Taxonomy" id="1604020"/>
    <lineage>
        <taxon>Bacteria</taxon>
        <taxon>Bacillati</taxon>
        <taxon>Cyanobacteriota</taxon>
        <taxon>Cyanophyceae</taxon>
        <taxon>Synechococcales</taxon>
        <taxon>Synechococcaceae</taxon>
        <taxon>Synechococcus</taxon>
    </lineage>
</organism>
<proteinExistence type="predicted"/>
<feature type="domain" description="Helicase HerA central" evidence="1">
    <location>
        <begin position="146"/>
        <end position="410"/>
    </location>
</feature>
<dbReference type="PANTHER" id="PTHR42957:SF1">
    <property type="entry name" value="HELICASE MJ1565-RELATED"/>
    <property type="match status" value="1"/>
</dbReference>
<dbReference type="EMBL" id="JXQG01000070">
    <property type="protein sequence ID" value="KKZ10947.1"/>
    <property type="molecule type" value="Genomic_DNA"/>
</dbReference>
<accession>A0A0G2HJG1</accession>
<evidence type="ECO:0000313" key="2">
    <source>
        <dbReference type="EMBL" id="KKZ10947.1"/>
    </source>
</evidence>
<sequence length="583" mass="64986">MGIFNYQDADALGTVDTVDTATVMVRVSDVEKLRQMQVNRLVVLQSSRPGEHLIGMVQKIIRSMKETKAIAGDEIIDDESSREENVVRVTLIGTHIDKEGTKENIFQRTLETVPEIEANCFAIEGEKLTAFMRVIANVASDKQRLKLGTYTLDENADAYLNGNKFFQRHAIVVGSTGSGKSWTTARILEQVADLPNANALVFDLHGEYKPLSSDGIQHFHIASPGDLDKGTGLNDGVVYLPFWLLGYEAMTSIFVDRSEQNAPNQTMLMSRTVTKAKREFLESGNHQDVLDNFTIDSPVPFDLDQVIKKLERLNKQMVDGSSSNRQKQGPYYEKLSRLIARLENKITDRRLGFLFQGRSETQQFDWLEKLCSKLVGGSQDQTDKKGGVKIIDFSEVPSDILPLMVSLVARLTFSLQQWTAPEKRHPVALFCDEAHLYMPERAQGDAANEISISIFERIAKEGRKYGVGLVVISQRPSEVNRTVLSQCNNLIAMRLTNAEDQGVVRRLLPDSLGGFSDLLPILDTGEALVVGDASLLPSRIRIAEPNARPNSGTIDFWDEWSKKEPIGAISAAVNGWRKQTQQS</sequence>
<evidence type="ECO:0000259" key="1">
    <source>
        <dbReference type="Pfam" id="PF01935"/>
    </source>
</evidence>
<dbReference type="InterPro" id="IPR002789">
    <property type="entry name" value="HerA_central"/>
</dbReference>
<name>A0A0G2HJG1_9SYNE</name>
<evidence type="ECO:0000313" key="3">
    <source>
        <dbReference type="Proteomes" id="UP000035067"/>
    </source>
</evidence>